<dbReference type="InterPro" id="IPR011051">
    <property type="entry name" value="RmlC_Cupin_sf"/>
</dbReference>
<feature type="binding site" evidence="10">
    <location>
        <position position="93"/>
    </location>
    <ligand>
        <name>Zn(2+)</name>
        <dbReference type="ChEBI" id="CHEBI:29105"/>
    </ligand>
</feature>
<name>A0A8T0IAH3_CERPU</name>
<keyword evidence="5 10" id="KW-0862">Zinc</keyword>
<feature type="binding site" evidence="10">
    <location>
        <position position="137"/>
    </location>
    <ligand>
        <name>Zn(2+)</name>
        <dbReference type="ChEBI" id="CHEBI:29105"/>
    </ligand>
</feature>
<evidence type="ECO:0000256" key="3">
    <source>
        <dbReference type="ARBA" id="ARBA00022729"/>
    </source>
</evidence>
<feature type="binding site" evidence="10">
    <location>
        <position position="89"/>
    </location>
    <ligand>
        <name>Zn(2+)</name>
        <dbReference type="ChEBI" id="CHEBI:29105"/>
    </ligand>
</feature>
<keyword evidence="4" id="KW-0256">Endoplasmic reticulum</keyword>
<evidence type="ECO:0000256" key="5">
    <source>
        <dbReference type="ARBA" id="ARBA00022833"/>
    </source>
</evidence>
<evidence type="ECO:0000256" key="7">
    <source>
        <dbReference type="ARBA" id="ARBA00023180"/>
    </source>
</evidence>
<feature type="glycosylation site" description="N-linked (GlcNAc...) asparagine" evidence="9">
    <location>
        <position position="126"/>
    </location>
</feature>
<evidence type="ECO:0000256" key="8">
    <source>
        <dbReference type="ARBA" id="ARBA00023294"/>
    </source>
</evidence>
<dbReference type="CDD" id="cd02220">
    <property type="entry name" value="cupin_ABP1"/>
    <property type="match status" value="1"/>
</dbReference>
<keyword evidence="8" id="KW-0927">Auxin signaling pathway</keyword>
<dbReference type="Proteomes" id="UP000822688">
    <property type="component" value="Chromosome 4"/>
</dbReference>
<keyword evidence="6" id="KW-0675">Receptor</keyword>
<dbReference type="EMBL" id="CM026424">
    <property type="protein sequence ID" value="KAG0580422.1"/>
    <property type="molecule type" value="Genomic_DNA"/>
</dbReference>
<comment type="subcellular location">
    <subcellularLocation>
        <location evidence="1">Endoplasmic reticulum lumen</location>
    </subcellularLocation>
</comment>
<dbReference type="GO" id="GO:0010011">
    <property type="term" value="F:auxin binding"/>
    <property type="evidence" value="ECO:0007669"/>
    <property type="project" value="InterPro"/>
</dbReference>
<dbReference type="SUPFAM" id="SSF51182">
    <property type="entry name" value="RmlC-like cupins"/>
    <property type="match status" value="1"/>
</dbReference>
<accession>A0A8T0IAH3</accession>
<dbReference type="PANTHER" id="PTHR37236:SF1">
    <property type="entry name" value="AUXIN-BINDING PROTEIN 1"/>
    <property type="match status" value="1"/>
</dbReference>
<dbReference type="PRINTS" id="PR00655">
    <property type="entry name" value="AUXINBINDNGP"/>
</dbReference>
<dbReference type="Gene3D" id="2.60.120.10">
    <property type="entry name" value="Jelly Rolls"/>
    <property type="match status" value="1"/>
</dbReference>
<gene>
    <name evidence="12" type="ORF">KC19_4G171900</name>
</gene>
<evidence type="ECO:0000256" key="6">
    <source>
        <dbReference type="ARBA" id="ARBA00023170"/>
    </source>
</evidence>
<organism evidence="12 13">
    <name type="scientific">Ceratodon purpureus</name>
    <name type="common">Fire moss</name>
    <name type="synonym">Dicranum purpureum</name>
    <dbReference type="NCBI Taxonomy" id="3225"/>
    <lineage>
        <taxon>Eukaryota</taxon>
        <taxon>Viridiplantae</taxon>
        <taxon>Streptophyta</taxon>
        <taxon>Embryophyta</taxon>
        <taxon>Bryophyta</taxon>
        <taxon>Bryophytina</taxon>
        <taxon>Bryopsida</taxon>
        <taxon>Dicranidae</taxon>
        <taxon>Pseudoditrichales</taxon>
        <taxon>Ditrichaceae</taxon>
        <taxon>Ceratodon</taxon>
    </lineage>
</organism>
<keyword evidence="13" id="KW-1185">Reference proteome</keyword>
<evidence type="ECO:0000313" key="12">
    <source>
        <dbReference type="EMBL" id="KAG0580422.1"/>
    </source>
</evidence>
<evidence type="ECO:0000256" key="9">
    <source>
        <dbReference type="PIRSR" id="PIRSR600526-1"/>
    </source>
</evidence>
<proteinExistence type="predicted"/>
<dbReference type="Pfam" id="PF02041">
    <property type="entry name" value="Auxin_BP"/>
    <property type="match status" value="1"/>
</dbReference>
<evidence type="ECO:0000313" key="13">
    <source>
        <dbReference type="Proteomes" id="UP000822688"/>
    </source>
</evidence>
<keyword evidence="2 10" id="KW-0479">Metal-binding</keyword>
<evidence type="ECO:0000256" key="10">
    <source>
        <dbReference type="PIRSR" id="PIRSR600526-2"/>
    </source>
</evidence>
<protein>
    <submittedName>
        <fullName evidence="12">Uncharacterized protein</fullName>
    </submittedName>
</protein>
<feature type="signal peptide" evidence="11">
    <location>
        <begin position="1"/>
        <end position="24"/>
    </location>
</feature>
<keyword evidence="7" id="KW-0325">Glycoprotein</keyword>
<dbReference type="PANTHER" id="PTHR37236">
    <property type="entry name" value="AUXIN-BINDING PROTEIN 1"/>
    <property type="match status" value="1"/>
</dbReference>
<keyword evidence="3 11" id="KW-0732">Signal</keyword>
<dbReference type="InterPro" id="IPR014710">
    <property type="entry name" value="RmlC-like_jellyroll"/>
</dbReference>
<evidence type="ECO:0000256" key="2">
    <source>
        <dbReference type="ARBA" id="ARBA00022723"/>
    </source>
</evidence>
<feature type="chain" id="PRO_5035728132" evidence="11">
    <location>
        <begin position="25"/>
        <end position="227"/>
    </location>
</feature>
<dbReference type="AlphaFoldDB" id="A0A8T0IAH3"/>
<feature type="binding site" evidence="10">
    <location>
        <position position="87"/>
    </location>
    <ligand>
        <name>Zn(2+)</name>
        <dbReference type="ChEBI" id="CHEBI:29105"/>
    </ligand>
</feature>
<evidence type="ECO:0000256" key="4">
    <source>
        <dbReference type="ARBA" id="ARBA00022824"/>
    </source>
</evidence>
<reference evidence="12" key="1">
    <citation type="submission" date="2020-06" db="EMBL/GenBank/DDBJ databases">
        <title>WGS assembly of Ceratodon purpureus strain R40.</title>
        <authorList>
            <person name="Carey S.B."/>
            <person name="Jenkins J."/>
            <person name="Shu S."/>
            <person name="Lovell J.T."/>
            <person name="Sreedasyam A."/>
            <person name="Maumus F."/>
            <person name="Tiley G.P."/>
            <person name="Fernandez-Pozo N."/>
            <person name="Barry K."/>
            <person name="Chen C."/>
            <person name="Wang M."/>
            <person name="Lipzen A."/>
            <person name="Daum C."/>
            <person name="Saski C.A."/>
            <person name="Payton A.C."/>
            <person name="Mcbreen J.C."/>
            <person name="Conrad R.E."/>
            <person name="Kollar L.M."/>
            <person name="Olsson S."/>
            <person name="Huttunen S."/>
            <person name="Landis J.B."/>
            <person name="Wickett N.J."/>
            <person name="Johnson M.G."/>
            <person name="Rensing S.A."/>
            <person name="Grimwood J."/>
            <person name="Schmutz J."/>
            <person name="Mcdaniel S.F."/>
        </authorList>
    </citation>
    <scope>NUCLEOTIDE SEQUENCE</scope>
    <source>
        <strain evidence="12">R40</strain>
    </source>
</reference>
<dbReference type="GO" id="GO:0005788">
    <property type="term" value="C:endoplasmic reticulum lumen"/>
    <property type="evidence" value="ECO:0007669"/>
    <property type="project" value="UniProtKB-SubCell"/>
</dbReference>
<sequence length="227" mass="25449">MARLACSFVLLVFLQFCFLARSSALQNPGVCGKSEIPVVRNLTELEQDSYGRPGLSHMTIAGAVHHGMKEVEVWMQTFAPNSGTPIHRHECEEVFITLKGYGTLYLSRNRDHDVPGKPEELPIYPNATFTIPVDAVHQVKNTKQGEDLQLFVTISRPPMKSFAYKDWTTPHLSAVPEIKEWDKQVKFSSAAQQCMEPEAEDDEDVMANIAKMLGTSIEDIIVSDDIR</sequence>
<dbReference type="GO" id="GO:0046872">
    <property type="term" value="F:metal ion binding"/>
    <property type="evidence" value="ECO:0007669"/>
    <property type="project" value="UniProtKB-KW"/>
</dbReference>
<dbReference type="InterPro" id="IPR000526">
    <property type="entry name" value="Auxin-bd"/>
</dbReference>
<dbReference type="GO" id="GO:0009734">
    <property type="term" value="P:auxin-activated signaling pathway"/>
    <property type="evidence" value="ECO:0007669"/>
    <property type="project" value="UniProtKB-KW"/>
</dbReference>
<evidence type="ECO:0000256" key="1">
    <source>
        <dbReference type="ARBA" id="ARBA00004319"/>
    </source>
</evidence>
<comment type="caution">
    <text evidence="12">The sequence shown here is derived from an EMBL/GenBank/DDBJ whole genome shotgun (WGS) entry which is preliminary data.</text>
</comment>
<evidence type="ECO:0000256" key="11">
    <source>
        <dbReference type="SAM" id="SignalP"/>
    </source>
</evidence>